<keyword evidence="6" id="KW-1185">Reference proteome</keyword>
<dbReference type="PANTHER" id="PTHR24171">
    <property type="entry name" value="ANKYRIN REPEAT DOMAIN-CONTAINING PROTEIN 39-RELATED"/>
    <property type="match status" value="1"/>
</dbReference>
<dbReference type="Proteomes" id="UP001307849">
    <property type="component" value="Unassembled WGS sequence"/>
</dbReference>
<evidence type="ECO:0000313" key="6">
    <source>
        <dbReference type="Proteomes" id="UP001307849"/>
    </source>
</evidence>
<dbReference type="PROSITE" id="PS50297">
    <property type="entry name" value="ANK_REP_REGION"/>
    <property type="match status" value="2"/>
</dbReference>
<evidence type="ECO:0000256" key="4">
    <source>
        <dbReference type="SAM" id="MobiDB-lite"/>
    </source>
</evidence>
<dbReference type="GO" id="GO:0085020">
    <property type="term" value="P:protein K6-linked ubiquitination"/>
    <property type="evidence" value="ECO:0007669"/>
    <property type="project" value="TreeGrafter"/>
</dbReference>
<keyword evidence="2 3" id="KW-0040">ANK repeat</keyword>
<dbReference type="InterPro" id="IPR036770">
    <property type="entry name" value="Ankyrin_rpt-contain_sf"/>
</dbReference>
<dbReference type="PANTHER" id="PTHR24171:SF8">
    <property type="entry name" value="BRCA1-ASSOCIATED RING DOMAIN PROTEIN 1"/>
    <property type="match status" value="1"/>
</dbReference>
<dbReference type="SMART" id="SM00248">
    <property type="entry name" value="ANK"/>
    <property type="match status" value="2"/>
</dbReference>
<accession>A0AAN8RXX8</accession>
<dbReference type="AlphaFoldDB" id="A0AAN8RXX8"/>
<comment type="caution">
    <text evidence="5">The sequence shown here is derived from an EMBL/GenBank/DDBJ whole genome shotgun (WGS) entry which is preliminary data.</text>
</comment>
<dbReference type="SUPFAM" id="SSF48403">
    <property type="entry name" value="Ankyrin repeat"/>
    <property type="match status" value="1"/>
</dbReference>
<organism evidence="5 6">
    <name type="scientific">Arthrobotrys conoides</name>
    <dbReference type="NCBI Taxonomy" id="74498"/>
    <lineage>
        <taxon>Eukaryota</taxon>
        <taxon>Fungi</taxon>
        <taxon>Dikarya</taxon>
        <taxon>Ascomycota</taxon>
        <taxon>Pezizomycotina</taxon>
        <taxon>Orbiliomycetes</taxon>
        <taxon>Orbiliales</taxon>
        <taxon>Orbiliaceae</taxon>
        <taxon>Arthrobotrys</taxon>
    </lineage>
</organism>
<keyword evidence="1" id="KW-0677">Repeat</keyword>
<evidence type="ECO:0000256" key="3">
    <source>
        <dbReference type="PROSITE-ProRule" id="PRU00023"/>
    </source>
</evidence>
<dbReference type="EMBL" id="JAVHJM010000005">
    <property type="protein sequence ID" value="KAK6513678.1"/>
    <property type="molecule type" value="Genomic_DNA"/>
</dbReference>
<feature type="repeat" description="ANK" evidence="3">
    <location>
        <begin position="295"/>
        <end position="327"/>
    </location>
</feature>
<reference evidence="5 6" key="1">
    <citation type="submission" date="2019-10" db="EMBL/GenBank/DDBJ databases">
        <authorList>
            <person name="Palmer J.M."/>
        </authorList>
    </citation>
    <scope>NUCLEOTIDE SEQUENCE [LARGE SCALE GENOMIC DNA]</scope>
    <source>
        <strain evidence="5 6">TWF506</strain>
    </source>
</reference>
<evidence type="ECO:0000256" key="2">
    <source>
        <dbReference type="ARBA" id="ARBA00023043"/>
    </source>
</evidence>
<dbReference type="PROSITE" id="PS50088">
    <property type="entry name" value="ANK_REPEAT"/>
    <property type="match status" value="2"/>
</dbReference>
<dbReference type="InterPro" id="IPR002110">
    <property type="entry name" value="Ankyrin_rpt"/>
</dbReference>
<evidence type="ECO:0000313" key="5">
    <source>
        <dbReference type="EMBL" id="KAK6513678.1"/>
    </source>
</evidence>
<gene>
    <name evidence="5" type="ORF">TWF506_008117</name>
</gene>
<feature type="repeat" description="ANK" evidence="3">
    <location>
        <begin position="328"/>
        <end position="360"/>
    </location>
</feature>
<evidence type="ECO:0000256" key="1">
    <source>
        <dbReference type="ARBA" id="ARBA00022737"/>
    </source>
</evidence>
<feature type="region of interest" description="Disordered" evidence="4">
    <location>
        <begin position="219"/>
        <end position="238"/>
    </location>
</feature>
<sequence length="381" mass="42253">MASASQSDIEPSARMVDGSEDIILLVTGTPGSGKSFIRSPADSAKRVDPISIPGFDAQHDEIQENHFSIDSRQVYLLETPGITDSNLLSVLSCLEEYLSNSFPGKELSGIIYTQWIDDELQPPSLASQTLEAFKSLLPGGELDPSKVYLVTNGWESPPTSTSLITEREYLGNEGSWRGLWDSGAKYYRLYCCRMPREQTKAEAQVDRIVYGALGRTTESETDPWGWDGGQLRDDSPTPESVIGIRPANPEEKQPGITIINPLELHPAATQGRHWTIRFLLIRKNVKKRVNMRDGDGNTPLHLACVHRHYKCVKLLLGSGASVELANGMGRSPLYYAITQRDWKIAKKLIRAGAKLDAEDLEGLQLDPDMLQSLTEPKKMEN</sequence>
<protein>
    <submittedName>
        <fullName evidence="5">Uncharacterized protein</fullName>
    </submittedName>
</protein>
<name>A0AAN8RXX8_9PEZI</name>
<dbReference type="GO" id="GO:0004842">
    <property type="term" value="F:ubiquitin-protein transferase activity"/>
    <property type="evidence" value="ECO:0007669"/>
    <property type="project" value="TreeGrafter"/>
</dbReference>
<proteinExistence type="predicted"/>
<dbReference type="Gene3D" id="1.25.40.20">
    <property type="entry name" value="Ankyrin repeat-containing domain"/>
    <property type="match status" value="1"/>
</dbReference>
<dbReference type="Pfam" id="PF12796">
    <property type="entry name" value="Ank_2"/>
    <property type="match status" value="1"/>
</dbReference>